<gene>
    <name evidence="4" type="ORF">PH603_04100</name>
</gene>
<dbReference type="InterPro" id="IPR042183">
    <property type="entry name" value="MmgE/PrpD_sf_1"/>
</dbReference>
<organism evidence="4 5">
    <name type="scientific">Gimibacter soli</name>
    <dbReference type="NCBI Taxonomy" id="3024400"/>
    <lineage>
        <taxon>Bacteria</taxon>
        <taxon>Pseudomonadati</taxon>
        <taxon>Pseudomonadota</taxon>
        <taxon>Alphaproteobacteria</taxon>
        <taxon>Kordiimonadales</taxon>
        <taxon>Temperatibacteraceae</taxon>
        <taxon>Gimibacter</taxon>
    </lineage>
</organism>
<protein>
    <submittedName>
        <fullName evidence="4">MmgE/PrpD family protein</fullName>
    </submittedName>
</protein>
<dbReference type="SUPFAM" id="SSF103378">
    <property type="entry name" value="2-methylcitrate dehydratase PrpD"/>
    <property type="match status" value="1"/>
</dbReference>
<reference evidence="4" key="1">
    <citation type="submission" date="2023-01" db="EMBL/GenBank/DDBJ databases">
        <title>The genome sequence of Kordiimonadaceae bacterium 6D33.</title>
        <authorList>
            <person name="Liu Y."/>
        </authorList>
    </citation>
    <scope>NUCLEOTIDE SEQUENCE</scope>
    <source>
        <strain evidence="4">6D33</strain>
    </source>
</reference>
<dbReference type="KEGG" id="gso:PH603_04100"/>
<dbReference type="Gene3D" id="3.30.1330.120">
    <property type="entry name" value="2-methylcitrate dehydratase PrpD"/>
    <property type="match status" value="1"/>
</dbReference>
<dbReference type="InterPro" id="IPR045336">
    <property type="entry name" value="MmgE_PrpD_N"/>
</dbReference>
<evidence type="ECO:0000313" key="5">
    <source>
        <dbReference type="Proteomes" id="UP001217500"/>
    </source>
</evidence>
<evidence type="ECO:0000259" key="3">
    <source>
        <dbReference type="Pfam" id="PF19305"/>
    </source>
</evidence>
<dbReference type="PANTHER" id="PTHR16943">
    <property type="entry name" value="2-METHYLCITRATE DEHYDRATASE-RELATED"/>
    <property type="match status" value="1"/>
</dbReference>
<comment type="similarity">
    <text evidence="1">Belongs to the PrpD family.</text>
</comment>
<dbReference type="AlphaFoldDB" id="A0AAE9XWW9"/>
<name>A0AAE9XWW9_9PROT</name>
<sequence>MTFDPDNPLHAIARWTAETPDAWSPLARTRARDAFIDVIACMVPGAHEDVTRRLIPLAADWGRGDCRTVGYGQGLSAPMAALVGGTAAHALDFDDNFDPAKAHATAVLAPALLAVAEARGMTGAALIDAYIVGLQIIGRVGQGVNPFHRSRGWHATATVGAVGSAAGVARLIGLDAERAAHAVSIATSLAGGFMSQFGTMTKPLHAGLAARGAVEAALMAEAGITAGANTLHGPHGMGALMVGPDVAELRERMKNIDEYGQKVEFSARDIGNPLMIEKYGLKVKRFPNCGSVHRALDGLLELRAKHGFGPADVDHILVRAPAAHLRNLMYERPVTSAEAKFSLEYGLAVGLLTGNAGLGDYELEAIARPEVTALLPLVRKDYVEKLESEFSTQVHVTLKDGRTVSTEVDFPVGSTIHPLTEAQLWDKFDACVAGFLDADRRDKVKAMLKEMDSDMPVRELHKQLV</sequence>
<dbReference type="Pfam" id="PF03972">
    <property type="entry name" value="MmgE_PrpD_N"/>
    <property type="match status" value="1"/>
</dbReference>
<dbReference type="InterPro" id="IPR005656">
    <property type="entry name" value="MmgE_PrpD"/>
</dbReference>
<dbReference type="InterPro" id="IPR042188">
    <property type="entry name" value="MmgE/PrpD_sf_2"/>
</dbReference>
<dbReference type="RefSeq" id="WP_289504679.1">
    <property type="nucleotide sequence ID" value="NZ_CP116805.1"/>
</dbReference>
<dbReference type="Pfam" id="PF19305">
    <property type="entry name" value="MmgE_PrpD_C"/>
    <property type="match status" value="1"/>
</dbReference>
<dbReference type="EMBL" id="CP116805">
    <property type="protein sequence ID" value="WCL54939.1"/>
    <property type="molecule type" value="Genomic_DNA"/>
</dbReference>
<dbReference type="InterPro" id="IPR045337">
    <property type="entry name" value="MmgE_PrpD_C"/>
</dbReference>
<dbReference type="InterPro" id="IPR036148">
    <property type="entry name" value="MmgE/PrpD_sf"/>
</dbReference>
<feature type="domain" description="MmgE/PrpD C-terminal" evidence="3">
    <location>
        <begin position="286"/>
        <end position="447"/>
    </location>
</feature>
<keyword evidence="5" id="KW-1185">Reference proteome</keyword>
<evidence type="ECO:0000313" key="4">
    <source>
        <dbReference type="EMBL" id="WCL54939.1"/>
    </source>
</evidence>
<feature type="domain" description="MmgE/PrpD N-terminal" evidence="2">
    <location>
        <begin position="12"/>
        <end position="245"/>
    </location>
</feature>
<evidence type="ECO:0000259" key="2">
    <source>
        <dbReference type="Pfam" id="PF03972"/>
    </source>
</evidence>
<dbReference type="Gene3D" id="1.10.4100.10">
    <property type="entry name" value="2-methylcitrate dehydratase PrpD"/>
    <property type="match status" value="1"/>
</dbReference>
<proteinExistence type="inferred from homology"/>
<accession>A0AAE9XWW9</accession>
<dbReference type="PANTHER" id="PTHR16943:SF8">
    <property type="entry name" value="2-METHYLCITRATE DEHYDRATASE"/>
    <property type="match status" value="1"/>
</dbReference>
<dbReference type="GO" id="GO:0016829">
    <property type="term" value="F:lyase activity"/>
    <property type="evidence" value="ECO:0007669"/>
    <property type="project" value="InterPro"/>
</dbReference>
<dbReference type="Proteomes" id="UP001217500">
    <property type="component" value="Chromosome"/>
</dbReference>
<evidence type="ECO:0000256" key="1">
    <source>
        <dbReference type="ARBA" id="ARBA00006174"/>
    </source>
</evidence>